<name>A0A9D4VJT6_PEA</name>
<organism evidence="1 2">
    <name type="scientific">Pisum sativum</name>
    <name type="common">Garden pea</name>
    <name type="synonym">Lathyrus oleraceus</name>
    <dbReference type="NCBI Taxonomy" id="3888"/>
    <lineage>
        <taxon>Eukaryota</taxon>
        <taxon>Viridiplantae</taxon>
        <taxon>Streptophyta</taxon>
        <taxon>Embryophyta</taxon>
        <taxon>Tracheophyta</taxon>
        <taxon>Spermatophyta</taxon>
        <taxon>Magnoliopsida</taxon>
        <taxon>eudicotyledons</taxon>
        <taxon>Gunneridae</taxon>
        <taxon>Pentapetalae</taxon>
        <taxon>rosids</taxon>
        <taxon>fabids</taxon>
        <taxon>Fabales</taxon>
        <taxon>Fabaceae</taxon>
        <taxon>Papilionoideae</taxon>
        <taxon>50 kb inversion clade</taxon>
        <taxon>NPAAA clade</taxon>
        <taxon>Hologalegina</taxon>
        <taxon>IRL clade</taxon>
        <taxon>Fabeae</taxon>
        <taxon>Lathyrus</taxon>
    </lineage>
</organism>
<sequence length="238" mass="27714">MICSWSNTVTFFHGTKEMLTLFYHAGMTTGRKHTYKSNMIWFYPSLQHLIKQFDRGTSTTMRCKPSNHRTVRKNIPFLHSFKHIISFLHITTFRVHVYQCRPHKNIICRPKPRTLSNAPYPISIPRSTQLGTSRNNTNQCNLIRLYASLSQPSKKFQRFLRHGILSIPSNHRSPSNLILTRQPIKQLPRGIHVPTLCISDNQLSPRNRIPVWHFIEHLPRGAQKPTFHIHINNGVANI</sequence>
<dbReference type="Proteomes" id="UP001058974">
    <property type="component" value="Chromosome 7"/>
</dbReference>
<proteinExistence type="predicted"/>
<comment type="caution">
    <text evidence="1">The sequence shown here is derived from an EMBL/GenBank/DDBJ whole genome shotgun (WGS) entry which is preliminary data.</text>
</comment>
<evidence type="ECO:0000313" key="1">
    <source>
        <dbReference type="EMBL" id="KAI5384987.1"/>
    </source>
</evidence>
<accession>A0A9D4VJT6</accession>
<reference evidence="1 2" key="1">
    <citation type="journal article" date="2022" name="Nat. Genet.">
        <title>Improved pea reference genome and pan-genome highlight genomic features and evolutionary characteristics.</title>
        <authorList>
            <person name="Yang T."/>
            <person name="Liu R."/>
            <person name="Luo Y."/>
            <person name="Hu S."/>
            <person name="Wang D."/>
            <person name="Wang C."/>
            <person name="Pandey M.K."/>
            <person name="Ge S."/>
            <person name="Xu Q."/>
            <person name="Li N."/>
            <person name="Li G."/>
            <person name="Huang Y."/>
            <person name="Saxena R.K."/>
            <person name="Ji Y."/>
            <person name="Li M."/>
            <person name="Yan X."/>
            <person name="He Y."/>
            <person name="Liu Y."/>
            <person name="Wang X."/>
            <person name="Xiang C."/>
            <person name="Varshney R.K."/>
            <person name="Ding H."/>
            <person name="Gao S."/>
            <person name="Zong X."/>
        </authorList>
    </citation>
    <scope>NUCLEOTIDE SEQUENCE [LARGE SCALE GENOMIC DNA]</scope>
    <source>
        <strain evidence="1 2">cv. Zhongwan 6</strain>
    </source>
</reference>
<dbReference type="AlphaFoldDB" id="A0A9D4VJT6"/>
<dbReference type="Gramene" id="Psat07G0183400-T1">
    <property type="protein sequence ID" value="KAI5384987.1"/>
    <property type="gene ID" value="KIW84_071834"/>
</dbReference>
<evidence type="ECO:0000313" key="2">
    <source>
        <dbReference type="Proteomes" id="UP001058974"/>
    </source>
</evidence>
<dbReference type="EMBL" id="JAMSHJ010000007">
    <property type="protein sequence ID" value="KAI5384987.1"/>
    <property type="molecule type" value="Genomic_DNA"/>
</dbReference>
<keyword evidence="2" id="KW-1185">Reference proteome</keyword>
<gene>
    <name evidence="1" type="ORF">KIW84_071834</name>
</gene>
<protein>
    <submittedName>
        <fullName evidence="1">Uncharacterized protein</fullName>
    </submittedName>
</protein>